<feature type="active site" description="Proton acceptor" evidence="2">
    <location>
        <position position="96"/>
    </location>
</feature>
<accession>A0A1I1U0T8</accession>
<dbReference type="PANTHER" id="PTHR12935:SF0">
    <property type="entry name" value="GAMMA-GLUTAMYLCYCLOTRANSFERASE"/>
    <property type="match status" value="1"/>
</dbReference>
<dbReference type="Proteomes" id="UP000236729">
    <property type="component" value="Unassembled WGS sequence"/>
</dbReference>
<keyword evidence="1" id="KW-0456">Lyase</keyword>
<dbReference type="CDD" id="cd06661">
    <property type="entry name" value="GGCT_like"/>
    <property type="match status" value="1"/>
</dbReference>
<evidence type="ECO:0000313" key="7">
    <source>
        <dbReference type="Proteomes" id="UP000236729"/>
    </source>
</evidence>
<dbReference type="SUPFAM" id="SSF110857">
    <property type="entry name" value="Gamma-glutamyl cyclotransferase-like"/>
    <property type="match status" value="1"/>
</dbReference>
<reference evidence="6 7" key="1">
    <citation type="submission" date="2016-10" db="EMBL/GenBank/DDBJ databases">
        <authorList>
            <person name="Varghese N."/>
            <person name="Submissions S."/>
        </authorList>
    </citation>
    <scope>NUCLEOTIDE SEQUENCE [LARGE SCALE GENOMIC DNA]</scope>
    <source>
        <strain evidence="7">ATCC 20501</strain>
        <strain evidence="5 6">CGMCC 4.3529</strain>
    </source>
</reference>
<dbReference type="InterPro" id="IPR017939">
    <property type="entry name" value="G-Glutamylcylcotransferase"/>
</dbReference>
<accession>A0A1H6E9Q8</accession>
<name>A0A1H6E9Q8_9PSEU</name>
<organism evidence="4 7">
    <name type="scientific">Saccharopolyspora kobensis</name>
    <dbReference type="NCBI Taxonomy" id="146035"/>
    <lineage>
        <taxon>Bacteria</taxon>
        <taxon>Bacillati</taxon>
        <taxon>Actinomycetota</taxon>
        <taxon>Actinomycetes</taxon>
        <taxon>Pseudonocardiales</taxon>
        <taxon>Pseudonocardiaceae</taxon>
        <taxon>Saccharopolyspora</taxon>
    </lineage>
</organism>
<feature type="binding site" evidence="3">
    <location>
        <begin position="21"/>
        <end position="26"/>
    </location>
    <ligand>
        <name>substrate</name>
    </ligand>
</feature>
<evidence type="ECO:0000313" key="6">
    <source>
        <dbReference type="Proteomes" id="UP000199690"/>
    </source>
</evidence>
<dbReference type="EMBL" id="FOME01000005">
    <property type="protein sequence ID" value="SFD64324.1"/>
    <property type="molecule type" value="Genomic_DNA"/>
</dbReference>
<dbReference type="AlphaFoldDB" id="A0A1H6E9Q8"/>
<keyword evidence="6" id="KW-1185">Reference proteome</keyword>
<evidence type="ECO:0000313" key="5">
    <source>
        <dbReference type="EMBL" id="SFD64324.1"/>
    </source>
</evidence>
<reference evidence="4" key="2">
    <citation type="submission" date="2016-10" db="EMBL/GenBank/DDBJ databases">
        <authorList>
            <person name="de Groot N.N."/>
        </authorList>
    </citation>
    <scope>NUCLEOTIDE SEQUENCE [LARGE SCALE GENOMIC DNA]</scope>
    <source>
        <strain evidence="4">ATCC 20501</strain>
    </source>
</reference>
<dbReference type="PANTHER" id="PTHR12935">
    <property type="entry name" value="GAMMA-GLUTAMYLCYCLOTRANSFERASE"/>
    <property type="match status" value="1"/>
</dbReference>
<dbReference type="Pfam" id="PF13772">
    <property type="entry name" value="AIG2_2"/>
    <property type="match status" value="1"/>
</dbReference>
<feature type="binding site" evidence="3">
    <location>
        <position position="136"/>
    </location>
    <ligand>
        <name>substrate</name>
    </ligand>
</feature>
<evidence type="ECO:0000313" key="4">
    <source>
        <dbReference type="EMBL" id="SEG94568.1"/>
    </source>
</evidence>
<evidence type="ECO:0000256" key="3">
    <source>
        <dbReference type="PIRSR" id="PIRSR617939-2"/>
    </source>
</evidence>
<dbReference type="InterPro" id="IPR036568">
    <property type="entry name" value="GGCT-like_sf"/>
</dbReference>
<dbReference type="Proteomes" id="UP000199690">
    <property type="component" value="Unassembled WGS sequence"/>
</dbReference>
<dbReference type="InterPro" id="IPR013024">
    <property type="entry name" value="GGCT-like"/>
</dbReference>
<dbReference type="Gene3D" id="3.10.490.10">
    <property type="entry name" value="Gamma-glutamyl cyclotransferase-like"/>
    <property type="match status" value="1"/>
</dbReference>
<dbReference type="GO" id="GO:0003839">
    <property type="term" value="F:gamma-glutamylcyclotransferase activity"/>
    <property type="evidence" value="ECO:0007669"/>
    <property type="project" value="InterPro"/>
</dbReference>
<gene>
    <name evidence="4" type="ORF">SAMN02982929_05943</name>
    <name evidence="5" type="ORF">SAMN05216506_105344</name>
</gene>
<dbReference type="SMR" id="A0A1H6E9Q8"/>
<evidence type="ECO:0000256" key="2">
    <source>
        <dbReference type="PIRSR" id="PIRSR617939-1"/>
    </source>
</evidence>
<protein>
    <submittedName>
        <fullName evidence="4">AIG2-like family protein</fullName>
    </submittedName>
</protein>
<dbReference type="EMBL" id="FNVB01000010">
    <property type="protein sequence ID" value="SEG94568.1"/>
    <property type="molecule type" value="Genomic_DNA"/>
</dbReference>
<sequence>MTRSAPPRGLSIATLLGVPLYAAYGSNMDPAQMLKRAPHSPLAGSGWLMDWRLTFGGEDYGWEGALATIVEHPGEQVFTVLYDVSPEDERQLDNWEGAELGMHKKLRLRVQTLDGPVLAWLYVLDAYEGGLPSARYLGVMADAAEAAGAPEDYVEKLRTRPCHNVGPGSPRDI</sequence>
<proteinExistence type="predicted"/>
<evidence type="ECO:0000256" key="1">
    <source>
        <dbReference type="ARBA" id="ARBA00023239"/>
    </source>
</evidence>